<feature type="non-terminal residue" evidence="2">
    <location>
        <position position="53"/>
    </location>
</feature>
<comment type="caution">
    <text evidence="2">The sequence shown here is derived from an EMBL/GenBank/DDBJ whole genome shotgun (WGS) entry which is preliminary data.</text>
</comment>
<evidence type="ECO:0000313" key="3">
    <source>
        <dbReference type="Proteomes" id="UP000653305"/>
    </source>
</evidence>
<keyword evidence="3" id="KW-1185">Reference proteome</keyword>
<sequence length="53" mass="5900">MDPTKPFAVDPPVAAAPPDDYEWSYDTRVINGQPVLRKATLQSTDGDGEYRTF</sequence>
<dbReference type="AlphaFoldDB" id="A0A830D879"/>
<dbReference type="EMBL" id="BMAC01004070">
    <property type="protein sequence ID" value="GFQ08271.1"/>
    <property type="molecule type" value="Genomic_DNA"/>
</dbReference>
<gene>
    <name evidence="2" type="ORF">PHJA_002971100</name>
</gene>
<feature type="compositionally biased region" description="Low complexity" evidence="1">
    <location>
        <begin position="8"/>
        <end position="18"/>
    </location>
</feature>
<accession>A0A830D879</accession>
<name>A0A830D879_9LAMI</name>
<dbReference type="Proteomes" id="UP000653305">
    <property type="component" value="Unassembled WGS sequence"/>
</dbReference>
<evidence type="ECO:0000256" key="1">
    <source>
        <dbReference type="SAM" id="MobiDB-lite"/>
    </source>
</evidence>
<protein>
    <submittedName>
        <fullName evidence="2">Uncharacterized protein</fullName>
    </submittedName>
</protein>
<feature type="region of interest" description="Disordered" evidence="1">
    <location>
        <begin position="1"/>
        <end position="20"/>
    </location>
</feature>
<organism evidence="2 3">
    <name type="scientific">Phtheirospermum japonicum</name>
    <dbReference type="NCBI Taxonomy" id="374723"/>
    <lineage>
        <taxon>Eukaryota</taxon>
        <taxon>Viridiplantae</taxon>
        <taxon>Streptophyta</taxon>
        <taxon>Embryophyta</taxon>
        <taxon>Tracheophyta</taxon>
        <taxon>Spermatophyta</taxon>
        <taxon>Magnoliopsida</taxon>
        <taxon>eudicotyledons</taxon>
        <taxon>Gunneridae</taxon>
        <taxon>Pentapetalae</taxon>
        <taxon>asterids</taxon>
        <taxon>lamiids</taxon>
        <taxon>Lamiales</taxon>
        <taxon>Orobanchaceae</taxon>
        <taxon>Orobanchaceae incertae sedis</taxon>
        <taxon>Phtheirospermum</taxon>
    </lineage>
</organism>
<evidence type="ECO:0000313" key="2">
    <source>
        <dbReference type="EMBL" id="GFQ08271.1"/>
    </source>
</evidence>
<reference evidence="2" key="1">
    <citation type="submission" date="2020-07" db="EMBL/GenBank/DDBJ databases">
        <title>Ethylene signaling mediates host invasion by parasitic plants.</title>
        <authorList>
            <person name="Yoshida S."/>
        </authorList>
    </citation>
    <scope>NUCLEOTIDE SEQUENCE</scope>
    <source>
        <strain evidence="2">Okayama</strain>
    </source>
</reference>
<proteinExistence type="predicted"/>